<reference evidence="2" key="1">
    <citation type="journal article" date="2022" name="bioRxiv">
        <title>Sequencing and chromosome-scale assembly of the giantPleurodeles waltlgenome.</title>
        <authorList>
            <person name="Brown T."/>
            <person name="Elewa A."/>
            <person name="Iarovenko S."/>
            <person name="Subramanian E."/>
            <person name="Araus A.J."/>
            <person name="Petzold A."/>
            <person name="Susuki M."/>
            <person name="Suzuki K.-i.T."/>
            <person name="Hayashi T."/>
            <person name="Toyoda A."/>
            <person name="Oliveira C."/>
            <person name="Osipova E."/>
            <person name="Leigh N.D."/>
            <person name="Simon A."/>
            <person name="Yun M.H."/>
        </authorList>
    </citation>
    <scope>NUCLEOTIDE SEQUENCE</scope>
    <source>
        <strain evidence="2">20211129_DDA</strain>
        <tissue evidence="2">Liver</tissue>
    </source>
</reference>
<gene>
    <name evidence="2" type="ORF">NDU88_006653</name>
</gene>
<evidence type="ECO:0000256" key="1">
    <source>
        <dbReference type="SAM" id="MobiDB-lite"/>
    </source>
</evidence>
<dbReference type="Gene3D" id="3.30.250.20">
    <property type="entry name" value="L1 transposable element, C-terminal domain"/>
    <property type="match status" value="1"/>
</dbReference>
<organism evidence="2 3">
    <name type="scientific">Pleurodeles waltl</name>
    <name type="common">Iberian ribbed newt</name>
    <dbReference type="NCBI Taxonomy" id="8319"/>
    <lineage>
        <taxon>Eukaryota</taxon>
        <taxon>Metazoa</taxon>
        <taxon>Chordata</taxon>
        <taxon>Craniata</taxon>
        <taxon>Vertebrata</taxon>
        <taxon>Euteleostomi</taxon>
        <taxon>Amphibia</taxon>
        <taxon>Batrachia</taxon>
        <taxon>Caudata</taxon>
        <taxon>Salamandroidea</taxon>
        <taxon>Salamandridae</taxon>
        <taxon>Pleurodelinae</taxon>
        <taxon>Pleurodeles</taxon>
    </lineage>
</organism>
<dbReference type="Proteomes" id="UP001066276">
    <property type="component" value="Chromosome 7"/>
</dbReference>
<protein>
    <submittedName>
        <fullName evidence="2">Uncharacterized protein</fullName>
    </submittedName>
</protein>
<comment type="caution">
    <text evidence="2">The sequence shown here is derived from an EMBL/GenBank/DDBJ whole genome shotgun (WGS) entry which is preliminary data.</text>
</comment>
<evidence type="ECO:0000313" key="2">
    <source>
        <dbReference type="EMBL" id="KAJ1128274.1"/>
    </source>
</evidence>
<proteinExistence type="predicted"/>
<accession>A0AAV7PM03</accession>
<dbReference type="InterPro" id="IPR042566">
    <property type="entry name" value="L1_C"/>
</dbReference>
<evidence type="ECO:0000313" key="3">
    <source>
        <dbReference type="Proteomes" id="UP001066276"/>
    </source>
</evidence>
<feature type="region of interest" description="Disordered" evidence="1">
    <location>
        <begin position="78"/>
        <end position="140"/>
    </location>
</feature>
<sequence>MAAVRDTTIIVFEGHCVGLYQDLSMMTLQRHGVLKSVMDLLREESIKYQWGHAFRLLFTLNIRTLEEAQRLEGMSRCLEERAQKSAPSAQRRGSEKGQLKSDSRRRTACKPSTGESQKEKVALIRSLRSQDSVPEIDSDH</sequence>
<dbReference type="AlphaFoldDB" id="A0AAV7PM03"/>
<name>A0AAV7PM03_PLEWA</name>
<dbReference type="EMBL" id="JANPWB010000011">
    <property type="protein sequence ID" value="KAJ1128274.1"/>
    <property type="molecule type" value="Genomic_DNA"/>
</dbReference>
<keyword evidence="3" id="KW-1185">Reference proteome</keyword>
<feature type="compositionally biased region" description="Basic and acidic residues" evidence="1">
    <location>
        <begin position="92"/>
        <end position="105"/>
    </location>
</feature>